<feature type="domain" description="F-box associated beta-propeller type 3" evidence="1">
    <location>
        <begin position="85"/>
        <end position="343"/>
    </location>
</feature>
<dbReference type="Proteomes" id="UP000053555">
    <property type="component" value="Unassembled WGS sequence"/>
</dbReference>
<dbReference type="InterPro" id="IPR013187">
    <property type="entry name" value="F-box-assoc_dom_typ3"/>
</dbReference>
<sequence length="393" mass="45054">MAAFSWDQLFEVFSCLPAKAIHRFKCTSKTLAKLLEETCFASKQAQNSMKKDDTCFFLQQETPHYNEKVEVELHPLPGNQLSSGVSHDVLRFLSNSTRVLASTKGLILCNHATSHTPIELFICNPSTKTWLPIPTPKEVQKRYDAADPTMLLLESSYDGCDDDYMVFHLELESTTDWSSNYACKIFKPKEGSWKTMETSFFVGGRNMKFNMPVCCNRAIHFISDCGPYLTKRSCFFNPYVMSYNLESGTSTMLRVPKDARRGSHDSSCDMRIFIWGKAYTAQCSICLVRLRKSVFTVWILTDYEPSRWLRILKVRTKGMGLREENPKITGFAVMNGDLLVFATETRVYSYGLTEENYMRVEEICQHRFQSNVCFTSYLDTLRFCGRGAESVPF</sequence>
<protein>
    <submittedName>
        <fullName evidence="2">F-box protein CPR30</fullName>
    </submittedName>
</protein>
<reference evidence="2" key="1">
    <citation type="submission" date="2014-07" db="EMBL/GenBank/DDBJ databases">
        <title>Identification of a novel salt tolerance gene in wild soybean by whole-genome sequencing.</title>
        <authorList>
            <person name="Lam H.-M."/>
            <person name="Qi X."/>
            <person name="Li M.-W."/>
            <person name="Liu X."/>
            <person name="Xie M."/>
            <person name="Ni M."/>
            <person name="Xu X."/>
        </authorList>
    </citation>
    <scope>NUCLEOTIDE SEQUENCE [LARGE SCALE GENOMIC DNA]</scope>
    <source>
        <tissue evidence="2">Root</tissue>
    </source>
</reference>
<dbReference type="InterPro" id="IPR017451">
    <property type="entry name" value="F-box-assoc_interact_dom"/>
</dbReference>
<dbReference type="PANTHER" id="PTHR31672:SF13">
    <property type="entry name" value="F-BOX PROTEIN CPR30-LIKE"/>
    <property type="match status" value="1"/>
</dbReference>
<evidence type="ECO:0000259" key="1">
    <source>
        <dbReference type="Pfam" id="PF08268"/>
    </source>
</evidence>
<accession>A0A0B2RKI9</accession>
<gene>
    <name evidence="2" type="ORF">glysoja_024193</name>
</gene>
<name>A0A0B2RKI9_GLYSO</name>
<dbReference type="PANTHER" id="PTHR31672">
    <property type="entry name" value="BNACNNG10540D PROTEIN"/>
    <property type="match status" value="1"/>
</dbReference>
<organism evidence="2">
    <name type="scientific">Glycine soja</name>
    <name type="common">Wild soybean</name>
    <dbReference type="NCBI Taxonomy" id="3848"/>
    <lineage>
        <taxon>Eukaryota</taxon>
        <taxon>Viridiplantae</taxon>
        <taxon>Streptophyta</taxon>
        <taxon>Embryophyta</taxon>
        <taxon>Tracheophyta</taxon>
        <taxon>Spermatophyta</taxon>
        <taxon>Magnoliopsida</taxon>
        <taxon>eudicotyledons</taxon>
        <taxon>Gunneridae</taxon>
        <taxon>Pentapetalae</taxon>
        <taxon>rosids</taxon>
        <taxon>fabids</taxon>
        <taxon>Fabales</taxon>
        <taxon>Fabaceae</taxon>
        <taxon>Papilionoideae</taxon>
        <taxon>50 kb inversion clade</taxon>
        <taxon>NPAAA clade</taxon>
        <taxon>indigoferoid/millettioid clade</taxon>
        <taxon>Phaseoleae</taxon>
        <taxon>Glycine</taxon>
        <taxon>Glycine subgen. Soja</taxon>
    </lineage>
</organism>
<dbReference type="Pfam" id="PF08268">
    <property type="entry name" value="FBA_3"/>
    <property type="match status" value="1"/>
</dbReference>
<proteinExistence type="predicted"/>
<dbReference type="Gramene" id="XM_028350665.1">
    <property type="protein sequence ID" value="XP_028206466.1"/>
    <property type="gene ID" value="LOC114389973"/>
</dbReference>
<dbReference type="NCBIfam" id="TIGR01640">
    <property type="entry name" value="F_box_assoc_1"/>
    <property type="match status" value="1"/>
</dbReference>
<dbReference type="EMBL" id="KN649956">
    <property type="protein sequence ID" value="KHN32834.1"/>
    <property type="molecule type" value="Genomic_DNA"/>
</dbReference>
<dbReference type="InterPro" id="IPR050796">
    <property type="entry name" value="SCF_F-box_component"/>
</dbReference>
<evidence type="ECO:0000313" key="2">
    <source>
        <dbReference type="EMBL" id="KHN32834.1"/>
    </source>
</evidence>
<dbReference type="AlphaFoldDB" id="A0A0B2RKI9"/>